<evidence type="ECO:0000313" key="3">
    <source>
        <dbReference type="Proteomes" id="UP000319257"/>
    </source>
</evidence>
<keyword evidence="3" id="KW-1185">Reference proteome</keyword>
<feature type="compositionally biased region" description="Basic and acidic residues" evidence="1">
    <location>
        <begin position="278"/>
        <end position="294"/>
    </location>
</feature>
<feature type="region of interest" description="Disordered" evidence="1">
    <location>
        <begin position="195"/>
        <end position="329"/>
    </location>
</feature>
<feature type="compositionally biased region" description="Acidic residues" evidence="1">
    <location>
        <begin position="629"/>
        <end position="638"/>
    </location>
</feature>
<dbReference type="EMBL" id="SKBQ01000072">
    <property type="protein sequence ID" value="TPX08854.1"/>
    <property type="molecule type" value="Genomic_DNA"/>
</dbReference>
<feature type="compositionally biased region" description="Acidic residues" evidence="1">
    <location>
        <begin position="119"/>
        <end position="147"/>
    </location>
</feature>
<feature type="compositionally biased region" description="Basic and acidic residues" evidence="1">
    <location>
        <begin position="676"/>
        <end position="691"/>
    </location>
</feature>
<feature type="region of interest" description="Disordered" evidence="1">
    <location>
        <begin position="1"/>
        <end position="181"/>
    </location>
</feature>
<feature type="compositionally biased region" description="Basic and acidic residues" evidence="1">
    <location>
        <begin position="646"/>
        <end position="655"/>
    </location>
</feature>
<feature type="compositionally biased region" description="Basic and acidic residues" evidence="1">
    <location>
        <begin position="306"/>
        <end position="324"/>
    </location>
</feature>
<feature type="region of interest" description="Disordered" evidence="1">
    <location>
        <begin position="368"/>
        <end position="416"/>
    </location>
</feature>
<feature type="region of interest" description="Disordered" evidence="1">
    <location>
        <begin position="847"/>
        <end position="898"/>
    </location>
</feature>
<feature type="compositionally biased region" description="Low complexity" evidence="1">
    <location>
        <begin position="666"/>
        <end position="675"/>
    </location>
</feature>
<sequence length="1023" mass="112389">MARLTAVDNDFKIHVDESCLSTPMEDDTQSSLSNKENAQPVEEKSQSIETEPTAPAVEEKEEETAEAPVEESAPPLVEDSEPSQEEPEDAARHIEMAAEDDTVNDTADSAVDDSNPMGSDEEVDQGGEEDTPITPDDEAGEDNEDNEDTPRPSQPPGDGEDSADTDVEEQECGLQRKPSLRTEALIHAAAKAVVAQLEERDNPIESIEEEDEEEGADEEQAAEGDQSILSHTSNGTYDADGTEISHDAASDYSRRNSGDSHLAAPSAHSAEDVEGGDESSRHGGDDDVFSDRSARSSLGSFSSGEAESRRKSDDTVHRSDDRYCRRSPRVSGISDISQYEKEEFVPAARGTPRPAFRTPSDVRAIQMSSPAPSIFSSPRSGKRHTGHSSMSFPTVSRLGSPTVSAQYSPKGRSTPTRFTVKKEAPLVLLHVTLLPLRWIWGGVINGLDHVKGLEHYEPSEQMKNLHSAWRQLQDRAGDTVLERGILLPHPQNDYEVLEERLLEALELPLRRRARILECGHYLGPSNVMTPEDEDDIDSDDDFTSQAVQKRGDKRHWCHTCRNEIRYEELGEGRIFRVKVFASNGLMKAGAWEACWKEMERIDVELEPILDPQLQGEIEKLASLLQQLDEQQDHEEETMEISQHELPPAEHVRMDRSPPPLHASPVEAPATTTTDVDAARRRRDEERLREIYGHTPPPPERHEATSSPPRHPDSYIPPPSPPSPSEQAYERRETRRRSYQGASLPELALEAAKVLLQDRKNIAILVLSVLIMMLVVRTAPAPPATAADKEAEILRGLYARHQQSEQEYVPQLAVEASSQLQPQLESTSSLLTVAASLSQVTAATVPPAAESVSAEVPRSETASEPPVVDEHTEARNPCETQSVQQVPQSAPSPERDTVERSVVKVFETVTETVKVTAASTEATTDTSTAESTQRTPEQVVETVTETLRVTLTESVPVPQGTTINDPPAAEEPLAAVKEEASYIESPRSELVSSTESKAASQEPETTLSTETELPEPTIVAHKEL</sequence>
<dbReference type="OrthoDB" id="5369448at2759"/>
<feature type="compositionally biased region" description="Low complexity" evidence="1">
    <location>
        <begin position="295"/>
        <end position="305"/>
    </location>
</feature>
<dbReference type="InParanoid" id="A0A507AQS4"/>
<feature type="compositionally biased region" description="Low complexity" evidence="1">
    <location>
        <begin position="880"/>
        <end position="891"/>
    </location>
</feature>
<feature type="compositionally biased region" description="Polar residues" evidence="1">
    <location>
        <begin position="368"/>
        <end position="379"/>
    </location>
</feature>
<feature type="region of interest" description="Disordered" evidence="1">
    <location>
        <begin position="916"/>
        <end position="937"/>
    </location>
</feature>
<feature type="compositionally biased region" description="Acidic residues" evidence="1">
    <location>
        <begin position="59"/>
        <end position="69"/>
    </location>
</feature>
<feature type="compositionally biased region" description="Pro residues" evidence="1">
    <location>
        <begin position="714"/>
        <end position="723"/>
    </location>
</feature>
<feature type="region of interest" description="Disordered" evidence="1">
    <location>
        <begin position="981"/>
        <end position="1023"/>
    </location>
</feature>
<dbReference type="Proteomes" id="UP000319257">
    <property type="component" value="Unassembled WGS sequence"/>
</dbReference>
<protein>
    <recommendedName>
        <fullName evidence="4">Pathway-specific nitrogen regulator</fullName>
    </recommendedName>
</protein>
<proteinExistence type="predicted"/>
<evidence type="ECO:0008006" key="4">
    <source>
        <dbReference type="Google" id="ProtNLM"/>
    </source>
</evidence>
<evidence type="ECO:0000313" key="2">
    <source>
        <dbReference type="EMBL" id="TPX08854.1"/>
    </source>
</evidence>
<evidence type="ECO:0000256" key="1">
    <source>
        <dbReference type="SAM" id="MobiDB-lite"/>
    </source>
</evidence>
<reference evidence="2 3" key="1">
    <citation type="submission" date="2019-06" db="EMBL/GenBank/DDBJ databases">
        <title>Draft genome sequence of the filamentous fungus Phialemoniopsis curvata isolated from diesel fuel.</title>
        <authorList>
            <person name="Varaljay V.A."/>
            <person name="Lyon W.J."/>
            <person name="Crouch A.L."/>
            <person name="Drake C.E."/>
            <person name="Hollomon J.M."/>
            <person name="Nadeau L.J."/>
            <person name="Nunn H.S."/>
            <person name="Stevenson B.S."/>
            <person name="Bojanowski C.L."/>
            <person name="Crookes-Goodson W.J."/>
        </authorList>
    </citation>
    <scope>NUCLEOTIDE SEQUENCE [LARGE SCALE GENOMIC DNA]</scope>
    <source>
        <strain evidence="2 3">D216</strain>
    </source>
</reference>
<organism evidence="2 3">
    <name type="scientific">Thyridium curvatum</name>
    <dbReference type="NCBI Taxonomy" id="1093900"/>
    <lineage>
        <taxon>Eukaryota</taxon>
        <taxon>Fungi</taxon>
        <taxon>Dikarya</taxon>
        <taxon>Ascomycota</taxon>
        <taxon>Pezizomycotina</taxon>
        <taxon>Sordariomycetes</taxon>
        <taxon>Sordariomycetidae</taxon>
        <taxon>Thyridiales</taxon>
        <taxon>Thyridiaceae</taxon>
        <taxon>Thyridium</taxon>
    </lineage>
</organism>
<feature type="compositionally biased region" description="Acidic residues" evidence="1">
    <location>
        <begin position="206"/>
        <end position="222"/>
    </location>
</feature>
<dbReference type="STRING" id="1093900.A0A507AQS4"/>
<feature type="region of interest" description="Disordered" evidence="1">
    <location>
        <begin position="629"/>
        <end position="739"/>
    </location>
</feature>
<feature type="compositionally biased region" description="Acidic residues" evidence="1">
    <location>
        <begin position="78"/>
        <end position="88"/>
    </location>
</feature>
<dbReference type="RefSeq" id="XP_030990565.1">
    <property type="nucleotide sequence ID" value="XM_031144661.1"/>
</dbReference>
<comment type="caution">
    <text evidence="2">The sequence shown here is derived from an EMBL/GenBank/DDBJ whole genome shotgun (WGS) entry which is preliminary data.</text>
</comment>
<dbReference type="AlphaFoldDB" id="A0A507AQS4"/>
<feature type="compositionally biased region" description="Basic and acidic residues" evidence="1">
    <location>
        <begin position="243"/>
        <end position="258"/>
    </location>
</feature>
<dbReference type="PANTHER" id="PTHR35711">
    <property type="entry name" value="EXPRESSED PROTEIN"/>
    <property type="match status" value="1"/>
</dbReference>
<feature type="compositionally biased region" description="Acidic residues" evidence="1">
    <location>
        <begin position="158"/>
        <end position="171"/>
    </location>
</feature>
<gene>
    <name evidence="2" type="ORF">E0L32_009672</name>
</gene>
<dbReference type="PANTHER" id="PTHR35711:SF1">
    <property type="entry name" value="ECTODERMAL, ISOFORM F"/>
    <property type="match status" value="1"/>
</dbReference>
<accession>A0A507AQS4</accession>
<feature type="compositionally biased region" description="Low complexity" evidence="1">
    <location>
        <begin position="1001"/>
        <end position="1016"/>
    </location>
</feature>
<dbReference type="GeneID" id="41977119"/>
<feature type="compositionally biased region" description="Polar residues" evidence="1">
    <location>
        <begin position="989"/>
        <end position="998"/>
    </location>
</feature>
<feature type="compositionally biased region" description="Polar residues" evidence="1">
    <location>
        <begin position="387"/>
        <end position="416"/>
    </location>
</feature>
<name>A0A507AQS4_9PEZI</name>